<evidence type="ECO:0000256" key="13">
    <source>
        <dbReference type="ARBA" id="ARBA00023136"/>
    </source>
</evidence>
<evidence type="ECO:0000256" key="9">
    <source>
        <dbReference type="ARBA" id="ARBA00022771"/>
    </source>
</evidence>
<feature type="region of interest" description="Disordered" evidence="15">
    <location>
        <begin position="27"/>
        <end position="61"/>
    </location>
</feature>
<evidence type="ECO:0000259" key="18">
    <source>
        <dbReference type="PROSITE" id="PS51873"/>
    </source>
</evidence>
<evidence type="ECO:0000256" key="10">
    <source>
        <dbReference type="ARBA" id="ARBA00022786"/>
    </source>
</evidence>
<evidence type="ECO:0000256" key="6">
    <source>
        <dbReference type="ARBA" id="ARBA00022692"/>
    </source>
</evidence>
<dbReference type="PROSITE" id="PS50089">
    <property type="entry name" value="ZF_RING_2"/>
    <property type="match status" value="1"/>
</dbReference>
<feature type="transmembrane region" description="Helical" evidence="16">
    <location>
        <begin position="1063"/>
        <end position="1083"/>
    </location>
</feature>
<evidence type="ECO:0000256" key="1">
    <source>
        <dbReference type="ARBA" id="ARBA00001798"/>
    </source>
</evidence>
<evidence type="ECO:0000256" key="3">
    <source>
        <dbReference type="ARBA" id="ARBA00004906"/>
    </source>
</evidence>
<dbReference type="InterPro" id="IPR044066">
    <property type="entry name" value="TRIAD_supradom"/>
</dbReference>
<dbReference type="EMBL" id="CAMPGE010029633">
    <property type="protein sequence ID" value="CAI2387113.1"/>
    <property type="molecule type" value="Genomic_DNA"/>
</dbReference>
<accession>A0AAD2DC03</accession>
<dbReference type="GO" id="GO:0031090">
    <property type="term" value="C:organelle membrane"/>
    <property type="evidence" value="ECO:0007669"/>
    <property type="project" value="UniProtKB-ARBA"/>
</dbReference>
<dbReference type="PROSITE" id="PS51873">
    <property type="entry name" value="TRIAD"/>
    <property type="match status" value="1"/>
</dbReference>
<dbReference type="EC" id="2.3.2.31" evidence="4"/>
<comment type="pathway">
    <text evidence="3">Protein modification; protein ubiquitination.</text>
</comment>
<feature type="domain" description="RING-type" evidence="18">
    <location>
        <begin position="797"/>
        <end position="997"/>
    </location>
</feature>
<keyword evidence="5" id="KW-0808">Transferase</keyword>
<evidence type="ECO:0000313" key="19">
    <source>
        <dbReference type="EMBL" id="CAI2387113.1"/>
    </source>
</evidence>
<sequence length="1104" mass="125942">MPANLKEAKRGSAIFCKIHAFIPPEMNASQDSKSDCDSSILASEKPSTNNGGVSPRVFNNSSKTIGHRGTAIFGDSEEVPICKGALISEHKKRETFGAENNLLAKINNETLSRPSFTQRHSIMSLNQKAIKRKSDIKSVISVNEIPEQNYEMFIENQDEVKSNTNLELIEEKKFENESNETNKLFDNLSDIVDYNVHGPVEKSEHLQSSPEKEDVVKSLMAPKSVSIKAKDSLKDTFDDEERKTQEMFGNLSQNVFKSQIIKNITPTDHSVHMTDHSNPKMSSSRKNAGDGSSSATFKGSRTKIREAYSKGMTNLELFYSAQLRSVYNKHKYKANYQIKQSPGKKDLIIKLYEMGFQDDCVERAFLYADVACIEEIISYLIPNEKGFWDHKFFPESQSSAGGKCLLCRRSQPKKKPMKNHQKKTSSEIRLKNQDLEIGSPVKKEKKLELEISQDNKRIKNNIQMIKFREFINLQDNPYEPIFRDKTVMNHSEDDQLLSKSFQGNITNNKKNKERNILAKFEEDPDFEINESGDLGNRVLGIEEFGRREGDRGVRGEKEDDSWGMGGIPELQRKRLANKKSHSSKEAVTAMKKNPLRVQEEVKLPTIIGVEGDEDKSYLSNNLELERSRSAKSLFFPKNLEGHTVREFEDDELCAICLQPYELHSFDHNLELMALAQKYCEIIEQASKEGNDSFALNHTHMSVISYGSKIRIPGNEEGTLDSQTIVKMKSKSRKLTENINLEETLSNNKASVSDLTKSKEESSQAFHDEIRQTHRLMIDRALAHLEKEHPELCRGNINGDKCQICLCESDKPVPLNCNHTFCKECLNEYLRQKIKDSQVFDIKCPITKCRTPIDRNIVIHSISKQSRKVYKRFTKTLAVIRDQPNFVFCIECNRLNQLRGDDLLAQCRSCDAEMCIDCVKPWHEGIPCHEELEVKYNEYAQGKNIQLCPKCGSFMEKAAQCNHLTCTRCMSKFCIYCRQEFSEDHLNPLNSQACPSLVNNQKVRPVFNSPFMNASSCKLITVLVTYVCIMPLVLVVCWPVLCCKSLKSRRPPAMRKRRIRVKTPSCIVLAIGAFLGLLLLPVALCRVIRMNNRNRTKSRQDKYKA</sequence>
<evidence type="ECO:0000256" key="12">
    <source>
        <dbReference type="ARBA" id="ARBA00022989"/>
    </source>
</evidence>
<feature type="compositionally biased region" description="Basic and acidic residues" evidence="15">
    <location>
        <begin position="269"/>
        <end position="278"/>
    </location>
</feature>
<dbReference type="InterPro" id="IPR013083">
    <property type="entry name" value="Znf_RING/FYVE/PHD"/>
</dbReference>
<evidence type="ECO:0000259" key="17">
    <source>
        <dbReference type="PROSITE" id="PS50089"/>
    </source>
</evidence>
<keyword evidence="10" id="KW-0833">Ubl conjugation pathway</keyword>
<dbReference type="SMART" id="SM00184">
    <property type="entry name" value="RING"/>
    <property type="match status" value="2"/>
</dbReference>
<dbReference type="InterPro" id="IPR001841">
    <property type="entry name" value="Znf_RING"/>
</dbReference>
<comment type="caution">
    <text evidence="19">The sequence shown here is derived from an EMBL/GenBank/DDBJ whole genome shotgun (WGS) entry which is preliminary data.</text>
</comment>
<dbReference type="GO" id="GO:0008270">
    <property type="term" value="F:zinc ion binding"/>
    <property type="evidence" value="ECO:0007669"/>
    <property type="project" value="UniProtKB-KW"/>
</dbReference>
<gene>
    <name evidence="19" type="ORF">ECRASSUSDP1_LOCUS28741</name>
</gene>
<dbReference type="Pfam" id="PF01485">
    <property type="entry name" value="IBR"/>
    <property type="match status" value="1"/>
</dbReference>
<dbReference type="SUPFAM" id="SSF57850">
    <property type="entry name" value="RING/U-box"/>
    <property type="match status" value="3"/>
</dbReference>
<dbReference type="GO" id="GO:0005737">
    <property type="term" value="C:cytoplasm"/>
    <property type="evidence" value="ECO:0007669"/>
    <property type="project" value="UniProtKB-ARBA"/>
</dbReference>
<dbReference type="Gene3D" id="3.30.40.10">
    <property type="entry name" value="Zinc/RING finger domain, C3HC4 (zinc finger)"/>
    <property type="match status" value="1"/>
</dbReference>
<dbReference type="PROSITE" id="PS00518">
    <property type="entry name" value="ZF_RING_1"/>
    <property type="match status" value="1"/>
</dbReference>
<comment type="subcellular location">
    <subcellularLocation>
        <location evidence="2">Membrane</location>
        <topology evidence="2">Single-pass membrane protein</topology>
    </subcellularLocation>
</comment>
<evidence type="ECO:0000256" key="2">
    <source>
        <dbReference type="ARBA" id="ARBA00004167"/>
    </source>
</evidence>
<feature type="domain" description="RING-type" evidence="17">
    <location>
        <begin position="801"/>
        <end position="847"/>
    </location>
</feature>
<keyword evidence="13 16" id="KW-0472">Membrane</keyword>
<dbReference type="Gene3D" id="1.20.120.1750">
    <property type="match status" value="1"/>
</dbReference>
<dbReference type="InterPro" id="IPR027370">
    <property type="entry name" value="Znf-RING_euk"/>
</dbReference>
<keyword evidence="11" id="KW-0862">Zinc</keyword>
<evidence type="ECO:0000256" key="5">
    <source>
        <dbReference type="ARBA" id="ARBA00022679"/>
    </source>
</evidence>
<keyword evidence="7" id="KW-0479">Metal-binding</keyword>
<feature type="compositionally biased region" description="Polar residues" evidence="15">
    <location>
        <begin position="45"/>
        <end position="61"/>
    </location>
</feature>
<dbReference type="Pfam" id="PF22191">
    <property type="entry name" value="IBR_1"/>
    <property type="match status" value="1"/>
</dbReference>
<dbReference type="SMART" id="SM00647">
    <property type="entry name" value="IBR"/>
    <property type="match status" value="2"/>
</dbReference>
<dbReference type="GO" id="GO:0016567">
    <property type="term" value="P:protein ubiquitination"/>
    <property type="evidence" value="ECO:0007669"/>
    <property type="project" value="InterPro"/>
</dbReference>
<name>A0AAD2DC03_EUPCR</name>
<keyword evidence="12 16" id="KW-1133">Transmembrane helix</keyword>
<dbReference type="GO" id="GO:0061630">
    <property type="term" value="F:ubiquitin protein ligase activity"/>
    <property type="evidence" value="ECO:0007669"/>
    <property type="project" value="UniProtKB-EC"/>
</dbReference>
<organism evidence="19 20">
    <name type="scientific">Euplotes crassus</name>
    <dbReference type="NCBI Taxonomy" id="5936"/>
    <lineage>
        <taxon>Eukaryota</taxon>
        <taxon>Sar</taxon>
        <taxon>Alveolata</taxon>
        <taxon>Ciliophora</taxon>
        <taxon>Intramacronucleata</taxon>
        <taxon>Spirotrichea</taxon>
        <taxon>Hypotrichia</taxon>
        <taxon>Euplotida</taxon>
        <taxon>Euplotidae</taxon>
        <taxon>Moneuplotes</taxon>
    </lineage>
</organism>
<keyword evidence="6 16" id="KW-0812">Transmembrane</keyword>
<evidence type="ECO:0000256" key="11">
    <source>
        <dbReference type="ARBA" id="ARBA00022833"/>
    </source>
</evidence>
<evidence type="ECO:0000313" key="20">
    <source>
        <dbReference type="Proteomes" id="UP001295684"/>
    </source>
</evidence>
<feature type="transmembrane region" description="Helical" evidence="16">
    <location>
        <begin position="1018"/>
        <end position="1042"/>
    </location>
</feature>
<keyword evidence="9 14" id="KW-0863">Zinc-finger</keyword>
<feature type="region of interest" description="Disordered" evidence="15">
    <location>
        <begin position="269"/>
        <end position="298"/>
    </location>
</feature>
<comment type="catalytic activity">
    <reaction evidence="1">
        <text>[E2 ubiquitin-conjugating enzyme]-S-ubiquitinyl-L-cysteine + [acceptor protein]-L-lysine = [E2 ubiquitin-conjugating enzyme]-L-cysteine + [acceptor protein]-N(6)-ubiquitinyl-L-lysine.</text>
        <dbReference type="EC" id="2.3.2.31"/>
    </reaction>
</comment>
<dbReference type="InterPro" id="IPR017907">
    <property type="entry name" value="Znf_RING_CS"/>
</dbReference>
<dbReference type="Pfam" id="PF13445">
    <property type="entry name" value="zf-RING_UBOX"/>
    <property type="match status" value="1"/>
</dbReference>
<protein>
    <recommendedName>
        <fullName evidence="4">RBR-type E3 ubiquitin transferase</fullName>
        <ecNumber evidence="4">2.3.2.31</ecNumber>
    </recommendedName>
</protein>
<keyword evidence="8" id="KW-0677">Repeat</keyword>
<evidence type="ECO:0000256" key="4">
    <source>
        <dbReference type="ARBA" id="ARBA00012251"/>
    </source>
</evidence>
<dbReference type="FunFam" id="3.30.40.10:FF:000051">
    <property type="entry name" value="RBR-type E3 ubiquitin transferase"/>
    <property type="match status" value="1"/>
</dbReference>
<evidence type="ECO:0000256" key="8">
    <source>
        <dbReference type="ARBA" id="ARBA00022737"/>
    </source>
</evidence>
<evidence type="ECO:0000256" key="14">
    <source>
        <dbReference type="PROSITE-ProRule" id="PRU00175"/>
    </source>
</evidence>
<dbReference type="PANTHER" id="PTHR11685">
    <property type="entry name" value="RBR FAMILY RING FINGER AND IBR DOMAIN-CONTAINING"/>
    <property type="match status" value="1"/>
</dbReference>
<evidence type="ECO:0000256" key="7">
    <source>
        <dbReference type="ARBA" id="ARBA00022723"/>
    </source>
</evidence>
<evidence type="ECO:0000256" key="15">
    <source>
        <dbReference type="SAM" id="MobiDB-lite"/>
    </source>
</evidence>
<dbReference type="InterPro" id="IPR031127">
    <property type="entry name" value="E3_UB_ligase_RBR"/>
</dbReference>
<evidence type="ECO:0000256" key="16">
    <source>
        <dbReference type="SAM" id="Phobius"/>
    </source>
</evidence>
<proteinExistence type="predicted"/>
<dbReference type="AlphaFoldDB" id="A0AAD2DC03"/>
<reference evidence="19" key="1">
    <citation type="submission" date="2023-07" db="EMBL/GenBank/DDBJ databases">
        <authorList>
            <consortium name="AG Swart"/>
            <person name="Singh M."/>
            <person name="Singh A."/>
            <person name="Seah K."/>
            <person name="Emmerich C."/>
        </authorList>
    </citation>
    <scope>NUCLEOTIDE SEQUENCE</scope>
    <source>
        <strain evidence="19">DP1</strain>
    </source>
</reference>
<feature type="compositionally biased region" description="Polar residues" evidence="15">
    <location>
        <begin position="279"/>
        <end position="298"/>
    </location>
</feature>
<dbReference type="Proteomes" id="UP001295684">
    <property type="component" value="Unassembled WGS sequence"/>
</dbReference>
<dbReference type="InterPro" id="IPR002867">
    <property type="entry name" value="IBR_dom"/>
</dbReference>
<keyword evidence="20" id="KW-1185">Reference proteome</keyword>